<evidence type="ECO:0000313" key="2">
    <source>
        <dbReference type="Proteomes" id="UP000492821"/>
    </source>
</evidence>
<evidence type="ECO:0000256" key="1">
    <source>
        <dbReference type="SAM" id="MobiDB-lite"/>
    </source>
</evidence>
<proteinExistence type="predicted"/>
<feature type="region of interest" description="Disordered" evidence="1">
    <location>
        <begin position="23"/>
        <end position="42"/>
    </location>
</feature>
<organism evidence="2 3">
    <name type="scientific">Panagrellus redivivus</name>
    <name type="common">Microworm</name>
    <dbReference type="NCBI Taxonomy" id="6233"/>
    <lineage>
        <taxon>Eukaryota</taxon>
        <taxon>Metazoa</taxon>
        <taxon>Ecdysozoa</taxon>
        <taxon>Nematoda</taxon>
        <taxon>Chromadorea</taxon>
        <taxon>Rhabditida</taxon>
        <taxon>Tylenchina</taxon>
        <taxon>Panagrolaimomorpha</taxon>
        <taxon>Panagrolaimoidea</taxon>
        <taxon>Panagrolaimidae</taxon>
        <taxon>Panagrellus</taxon>
    </lineage>
</organism>
<dbReference type="AlphaFoldDB" id="A0A7E4VW80"/>
<reference evidence="3" key="2">
    <citation type="submission" date="2020-10" db="UniProtKB">
        <authorList>
            <consortium name="WormBaseParasite"/>
        </authorList>
    </citation>
    <scope>IDENTIFICATION</scope>
</reference>
<reference evidence="2" key="1">
    <citation type="journal article" date="2013" name="Genetics">
        <title>The draft genome and transcriptome of Panagrellus redivivus are shaped by the harsh demands of a free-living lifestyle.</title>
        <authorList>
            <person name="Srinivasan J."/>
            <person name="Dillman A.R."/>
            <person name="Macchietto M.G."/>
            <person name="Heikkinen L."/>
            <person name="Lakso M."/>
            <person name="Fracchia K.M."/>
            <person name="Antoshechkin I."/>
            <person name="Mortazavi A."/>
            <person name="Wong G."/>
            <person name="Sternberg P.W."/>
        </authorList>
    </citation>
    <scope>NUCLEOTIDE SEQUENCE [LARGE SCALE GENOMIC DNA]</scope>
    <source>
        <strain evidence="2">MT8872</strain>
    </source>
</reference>
<dbReference type="Proteomes" id="UP000492821">
    <property type="component" value="Unassembled WGS sequence"/>
</dbReference>
<dbReference type="WBParaSite" id="Pan_g3513.t1">
    <property type="protein sequence ID" value="Pan_g3513.t1"/>
    <property type="gene ID" value="Pan_g3513"/>
</dbReference>
<evidence type="ECO:0000313" key="3">
    <source>
        <dbReference type="WBParaSite" id="Pan_g3513.t1"/>
    </source>
</evidence>
<sequence>MPSIFRILKEEFMALFKPLTIKTSSKRNSRSSDTSVTQIPRRVRTRSVRAATLPMSDLSLVNSDRKAIPARVLTQSFSACPSCDCSKICGHRRRGTENHIQTTRIGVKNRSASVSVRWMNHTT</sequence>
<keyword evidence="2" id="KW-1185">Reference proteome</keyword>
<accession>A0A7E4VW80</accession>
<protein>
    <submittedName>
        <fullName evidence="3">Uncharacterized protein</fullName>
    </submittedName>
</protein>
<name>A0A7E4VW80_PANRE</name>